<dbReference type="Pfam" id="PF00650">
    <property type="entry name" value="CRAL_TRIO"/>
    <property type="match status" value="1"/>
</dbReference>
<accession>A0ABP1RF54</accession>
<dbReference type="Gene3D" id="2.60.120.680">
    <property type="entry name" value="GOLD domain"/>
    <property type="match status" value="1"/>
</dbReference>
<dbReference type="PRINTS" id="PR00180">
    <property type="entry name" value="CRETINALDHBP"/>
</dbReference>
<dbReference type="SUPFAM" id="SSF52087">
    <property type="entry name" value="CRAL/TRIO domain"/>
    <property type="match status" value="1"/>
</dbReference>
<dbReference type="CDD" id="cd00170">
    <property type="entry name" value="SEC14"/>
    <property type="match status" value="1"/>
</dbReference>
<dbReference type="EMBL" id="CAXLJM020000069">
    <property type="protein sequence ID" value="CAL8125545.1"/>
    <property type="molecule type" value="Genomic_DNA"/>
</dbReference>
<dbReference type="InterPro" id="IPR001251">
    <property type="entry name" value="CRAL-TRIO_dom"/>
</dbReference>
<dbReference type="Proteomes" id="UP001642540">
    <property type="component" value="Unassembled WGS sequence"/>
</dbReference>
<dbReference type="InterPro" id="IPR009038">
    <property type="entry name" value="GOLD_dom"/>
</dbReference>
<dbReference type="InterPro" id="IPR051064">
    <property type="entry name" value="SEC14/CRAL-TRIO_domain"/>
</dbReference>
<dbReference type="InterPro" id="IPR036598">
    <property type="entry name" value="GOLD_dom_sf"/>
</dbReference>
<sequence>MASPTLIEQEILVKFQEKLSDLRFDGAKDTQMFLMRFLRARNHNLTKAEDMLRKHLEWRKLNEIDSLLSWTPPNLLTNEFKYDVAGFDKQGCPIFIAPFGTWDVKMLCENGLKNEYVKYVDQLFLQVTQAMKESSAIRGTPITQFVCVMVPDEFAAFRQMSSPQAVDTVLETVRRFEANYPETLKCAFVVDAPKVFNLIFNVIKPLLNSTTLGKVTISSNEKEWKSALLNLVDEDQLCVRLGGSRRSRVPILNAERGAYKSQKNKNPVVLEDQDGFLAVTVGAGQTFKLLQEIDVESSQISWTFKTDSHDIGFSITSDESNEEIVPYSRVNSHEEPHVGAIRCAKPGNYTLVFDNTFSRFRSKVLRYKVVVEPVGKGIAPTSTKTGDDDSAGGSSENNSDIESTSL</sequence>
<feature type="region of interest" description="Disordered" evidence="1">
    <location>
        <begin position="377"/>
        <end position="406"/>
    </location>
</feature>
<dbReference type="SMART" id="SM01100">
    <property type="entry name" value="CRAL_TRIO_N"/>
    <property type="match status" value="1"/>
</dbReference>
<dbReference type="SUPFAM" id="SSF46938">
    <property type="entry name" value="CRAL/TRIO N-terminal domain"/>
    <property type="match status" value="1"/>
</dbReference>
<proteinExistence type="predicted"/>
<dbReference type="InterPro" id="IPR011074">
    <property type="entry name" value="CRAL/TRIO_N_dom"/>
</dbReference>
<evidence type="ECO:0008006" key="6">
    <source>
        <dbReference type="Google" id="ProtNLM"/>
    </source>
</evidence>
<dbReference type="InterPro" id="IPR036865">
    <property type="entry name" value="CRAL-TRIO_dom_sf"/>
</dbReference>
<evidence type="ECO:0000256" key="1">
    <source>
        <dbReference type="SAM" id="MobiDB-lite"/>
    </source>
</evidence>
<dbReference type="PANTHER" id="PTHR23324:SF83">
    <property type="entry name" value="SEC14-LIKE PROTEIN 2"/>
    <property type="match status" value="1"/>
</dbReference>
<feature type="compositionally biased region" description="Polar residues" evidence="1">
    <location>
        <begin position="392"/>
        <end position="406"/>
    </location>
</feature>
<dbReference type="PROSITE" id="PS50191">
    <property type="entry name" value="CRAL_TRIO"/>
    <property type="match status" value="1"/>
</dbReference>
<dbReference type="Pfam" id="PF13897">
    <property type="entry name" value="GOLD_2"/>
    <property type="match status" value="1"/>
</dbReference>
<keyword evidence="5" id="KW-1185">Reference proteome</keyword>
<evidence type="ECO:0000313" key="4">
    <source>
        <dbReference type="EMBL" id="CAL8125545.1"/>
    </source>
</evidence>
<feature type="domain" description="CRAL-TRIO" evidence="2">
    <location>
        <begin position="72"/>
        <end position="249"/>
    </location>
</feature>
<dbReference type="InterPro" id="IPR036273">
    <property type="entry name" value="CRAL/TRIO_N_dom_sf"/>
</dbReference>
<evidence type="ECO:0000313" key="5">
    <source>
        <dbReference type="Proteomes" id="UP001642540"/>
    </source>
</evidence>
<name>A0ABP1RF54_9HEXA</name>
<feature type="domain" description="GOLD" evidence="3">
    <location>
        <begin position="266"/>
        <end position="371"/>
    </location>
</feature>
<dbReference type="PANTHER" id="PTHR23324">
    <property type="entry name" value="SEC14 RELATED PROTEIN"/>
    <property type="match status" value="1"/>
</dbReference>
<dbReference type="Gene3D" id="3.40.525.10">
    <property type="entry name" value="CRAL-TRIO lipid binding domain"/>
    <property type="match status" value="1"/>
</dbReference>
<reference evidence="4 5" key="1">
    <citation type="submission" date="2024-08" db="EMBL/GenBank/DDBJ databases">
        <authorList>
            <person name="Cucini C."/>
            <person name="Frati F."/>
        </authorList>
    </citation>
    <scope>NUCLEOTIDE SEQUENCE [LARGE SCALE GENOMIC DNA]</scope>
</reference>
<dbReference type="PROSITE" id="PS50866">
    <property type="entry name" value="GOLD"/>
    <property type="match status" value="1"/>
</dbReference>
<gene>
    <name evidence="4" type="ORF">ODALV1_LOCUS21011</name>
</gene>
<protein>
    <recommendedName>
        <fullName evidence="6">SEC14-like protein 2</fullName>
    </recommendedName>
</protein>
<organism evidence="4 5">
    <name type="scientific">Orchesella dallaii</name>
    <dbReference type="NCBI Taxonomy" id="48710"/>
    <lineage>
        <taxon>Eukaryota</taxon>
        <taxon>Metazoa</taxon>
        <taxon>Ecdysozoa</taxon>
        <taxon>Arthropoda</taxon>
        <taxon>Hexapoda</taxon>
        <taxon>Collembola</taxon>
        <taxon>Entomobryomorpha</taxon>
        <taxon>Entomobryoidea</taxon>
        <taxon>Orchesellidae</taxon>
        <taxon>Orchesellinae</taxon>
        <taxon>Orchesella</taxon>
    </lineage>
</organism>
<dbReference type="SMART" id="SM00516">
    <property type="entry name" value="SEC14"/>
    <property type="match status" value="1"/>
</dbReference>
<dbReference type="SUPFAM" id="SSF101576">
    <property type="entry name" value="Supernatant protein factor (SPF), C-terminal domain"/>
    <property type="match status" value="1"/>
</dbReference>
<comment type="caution">
    <text evidence="4">The sequence shown here is derived from an EMBL/GenBank/DDBJ whole genome shotgun (WGS) entry which is preliminary data.</text>
</comment>
<evidence type="ECO:0000259" key="3">
    <source>
        <dbReference type="PROSITE" id="PS50866"/>
    </source>
</evidence>
<evidence type="ECO:0000259" key="2">
    <source>
        <dbReference type="PROSITE" id="PS50191"/>
    </source>
</evidence>